<evidence type="ECO:0000256" key="8">
    <source>
        <dbReference type="ARBA" id="ARBA00022990"/>
    </source>
</evidence>
<dbReference type="Proteomes" id="UP000472260">
    <property type="component" value="Unassembled WGS sequence"/>
</dbReference>
<keyword evidence="5 13" id="KW-0479">Metal-binding</keyword>
<evidence type="ECO:0000259" key="15">
    <source>
        <dbReference type="PROSITE" id="PS50103"/>
    </source>
</evidence>
<dbReference type="GO" id="GO:0005730">
    <property type="term" value="C:nucleolus"/>
    <property type="evidence" value="ECO:0007669"/>
    <property type="project" value="UniProtKB-SubCell"/>
</dbReference>
<dbReference type="SUPFAM" id="SSF53098">
    <property type="entry name" value="Ribonuclease H-like"/>
    <property type="match status" value="1"/>
</dbReference>
<dbReference type="PANTHER" id="PTHR15092">
    <property type="entry name" value="POLY A -SPECIFIC RIBONUCLEASE/TARGET OF EGR1, MEMBER 1"/>
    <property type="match status" value="1"/>
</dbReference>
<evidence type="ECO:0000256" key="4">
    <source>
        <dbReference type="ARBA" id="ARBA00022553"/>
    </source>
</evidence>
<dbReference type="InterPro" id="IPR036855">
    <property type="entry name" value="Znf_CCCH_sf"/>
</dbReference>
<dbReference type="PANTHER" id="PTHR15092:SF37">
    <property type="entry name" value="TARGET OF EGR1 PROTEIN 1"/>
    <property type="match status" value="1"/>
</dbReference>
<evidence type="ECO:0000256" key="10">
    <source>
        <dbReference type="ARBA" id="ARBA00057484"/>
    </source>
</evidence>
<comment type="similarity">
    <text evidence="3">Belongs to the CAF1 family.</text>
</comment>
<keyword evidence="9" id="KW-0539">Nucleus</keyword>
<feature type="domain" description="C3H1-type" evidence="15">
    <location>
        <begin position="274"/>
        <end position="297"/>
    </location>
</feature>
<dbReference type="InterPro" id="IPR012337">
    <property type="entry name" value="RNaseH-like_sf"/>
</dbReference>
<feature type="compositionally biased region" description="Polar residues" evidence="14">
    <location>
        <begin position="357"/>
        <end position="368"/>
    </location>
</feature>
<evidence type="ECO:0000256" key="6">
    <source>
        <dbReference type="ARBA" id="ARBA00022771"/>
    </source>
</evidence>
<name>A0A671N2W0_9TELE</name>
<dbReference type="InterPro" id="IPR006941">
    <property type="entry name" value="RNase_CAF1"/>
</dbReference>
<dbReference type="InterPro" id="IPR036397">
    <property type="entry name" value="RNaseH_sf"/>
</dbReference>
<keyword evidence="6 13" id="KW-0863">Zinc-finger</keyword>
<evidence type="ECO:0000256" key="9">
    <source>
        <dbReference type="ARBA" id="ARBA00023242"/>
    </source>
</evidence>
<evidence type="ECO:0000256" key="5">
    <source>
        <dbReference type="ARBA" id="ARBA00022723"/>
    </source>
</evidence>
<dbReference type="PROSITE" id="PS50103">
    <property type="entry name" value="ZF_C3H1"/>
    <property type="match status" value="1"/>
</dbReference>
<dbReference type="Pfam" id="PF04857">
    <property type="entry name" value="CAF1"/>
    <property type="match status" value="2"/>
</dbReference>
<evidence type="ECO:0000256" key="1">
    <source>
        <dbReference type="ARBA" id="ARBA00004324"/>
    </source>
</evidence>
<reference evidence="16" key="1">
    <citation type="submission" date="2025-08" db="UniProtKB">
        <authorList>
            <consortium name="Ensembl"/>
        </authorList>
    </citation>
    <scope>IDENTIFICATION</scope>
</reference>
<dbReference type="AlphaFoldDB" id="A0A671N2W0"/>
<keyword evidence="4" id="KW-0597">Phosphoprotein</keyword>
<dbReference type="GO" id="GO:0017069">
    <property type="term" value="F:snRNA binding"/>
    <property type="evidence" value="ECO:0007669"/>
    <property type="project" value="TreeGrafter"/>
</dbReference>
<sequence length="492" mass="54707">IMSSSMIVPVIDVQGNNFKELWAAMVIAIKTSSFIAIDTELSGLGSRKALLAESIEDRYKAICHAARTRSILSLGFACYKKLDNKADSTYLVQVYNLTLLCSEEYIIEPQSVQFLVQHGFDFNKQYAQGISYYKGNDKGGDAHGVNMRSLFVELLRANKPLVVHNGLIDMVFLYQCFYAHLPDRLGTFIADLSQMFPSGIYDTKYATEYELRFTASYLEYAYKKCKLDNSKAIAGGGNGSHVFLEFCKYTGSMQSYIDYRPCLDNQNQDGVLNICVQFSAYGWCPNGSQCSMSHDTDLIIQHDEKIREDKRKKRKRKNKKKGSQGPSEACSSPQVKRSHFEETELDQAVPISEPALTEQQKTASSEPTDATHAFEHGKAASKNGNEESQPEASSEAPVRPKEKKAEGGTHRAGFDAFMTGYIFAYARNLTENTEESSTAPLIPACLNKLFLSGKSVPLHVAKSTFSKSSKAHVHKMDYVWGKSTAVKPEGTA</sequence>
<dbReference type="SUPFAM" id="SSF90229">
    <property type="entry name" value="CCCH zinc finger"/>
    <property type="match status" value="1"/>
</dbReference>
<keyword evidence="8" id="KW-0007">Acetylation</keyword>
<evidence type="ECO:0000256" key="14">
    <source>
        <dbReference type="SAM" id="MobiDB-lite"/>
    </source>
</evidence>
<protein>
    <recommendedName>
        <fullName evidence="12">Target of EGR1 protein 1</fullName>
    </recommendedName>
</protein>
<evidence type="ECO:0000256" key="12">
    <source>
        <dbReference type="ARBA" id="ARBA00071349"/>
    </source>
</evidence>
<dbReference type="GO" id="GO:0034472">
    <property type="term" value="P:snRNA 3'-end processing"/>
    <property type="evidence" value="ECO:0007669"/>
    <property type="project" value="TreeGrafter"/>
</dbReference>
<evidence type="ECO:0000313" key="17">
    <source>
        <dbReference type="Proteomes" id="UP000472260"/>
    </source>
</evidence>
<accession>A0A671N2W0</accession>
<dbReference type="Ensembl" id="ENSSANT00000042743.1">
    <property type="protein sequence ID" value="ENSSANP00000040171.1"/>
    <property type="gene ID" value="ENSSANG00000020398.1"/>
</dbReference>
<dbReference type="InterPro" id="IPR051181">
    <property type="entry name" value="CAF1_poly(A)_ribonucleases"/>
</dbReference>
<keyword evidence="17" id="KW-1185">Reference proteome</keyword>
<reference evidence="16" key="2">
    <citation type="submission" date="2025-09" db="UniProtKB">
        <authorList>
            <consortium name="Ensembl"/>
        </authorList>
    </citation>
    <scope>IDENTIFICATION</scope>
</reference>
<dbReference type="GO" id="GO:0000175">
    <property type="term" value="F:3'-5'-RNA exonuclease activity"/>
    <property type="evidence" value="ECO:0007669"/>
    <property type="project" value="TreeGrafter"/>
</dbReference>
<dbReference type="InterPro" id="IPR000571">
    <property type="entry name" value="Znf_CCCH"/>
</dbReference>
<dbReference type="FunFam" id="3.30.420.10:FF:000039">
    <property type="entry name" value="Target of EGR1 protein 1"/>
    <property type="match status" value="1"/>
</dbReference>
<evidence type="ECO:0000313" key="16">
    <source>
        <dbReference type="Ensembl" id="ENSSANP00000040171.1"/>
    </source>
</evidence>
<keyword evidence="7 13" id="KW-0862">Zinc</keyword>
<comment type="subcellular location">
    <subcellularLocation>
        <location evidence="1">Nucleus speckle</location>
    </subcellularLocation>
    <subcellularLocation>
        <location evidence="2">Nucleus</location>
        <location evidence="2">Nucleolus</location>
    </subcellularLocation>
</comment>
<feature type="region of interest" description="Disordered" evidence="14">
    <location>
        <begin position="301"/>
        <end position="411"/>
    </location>
</feature>
<dbReference type="GO" id="GO:0015030">
    <property type="term" value="C:Cajal body"/>
    <property type="evidence" value="ECO:0007669"/>
    <property type="project" value="TreeGrafter"/>
</dbReference>
<feature type="zinc finger region" description="C3H1-type" evidence="13">
    <location>
        <begin position="274"/>
        <end position="297"/>
    </location>
</feature>
<dbReference type="GO" id="GO:0016607">
    <property type="term" value="C:nuclear speck"/>
    <property type="evidence" value="ECO:0007669"/>
    <property type="project" value="UniProtKB-SubCell"/>
</dbReference>
<proteinExistence type="inferred from homology"/>
<comment type="subunit">
    <text evidence="11">Interacts with U1, U2, U4, U5 and U6 snRNAs.</text>
</comment>
<evidence type="ECO:0000256" key="3">
    <source>
        <dbReference type="ARBA" id="ARBA00008372"/>
    </source>
</evidence>
<feature type="compositionally biased region" description="Low complexity" evidence="14">
    <location>
        <begin position="386"/>
        <end position="397"/>
    </location>
</feature>
<gene>
    <name evidence="16" type="primary">LOC107679328</name>
</gene>
<evidence type="ECO:0000256" key="11">
    <source>
        <dbReference type="ARBA" id="ARBA00062362"/>
    </source>
</evidence>
<dbReference type="GO" id="GO:0008270">
    <property type="term" value="F:zinc ion binding"/>
    <property type="evidence" value="ECO:0007669"/>
    <property type="project" value="UniProtKB-KW"/>
</dbReference>
<evidence type="ECO:0000256" key="2">
    <source>
        <dbReference type="ARBA" id="ARBA00004604"/>
    </source>
</evidence>
<dbReference type="Gene3D" id="3.30.420.10">
    <property type="entry name" value="Ribonuclease H-like superfamily/Ribonuclease H"/>
    <property type="match status" value="2"/>
</dbReference>
<evidence type="ECO:0000256" key="13">
    <source>
        <dbReference type="PROSITE-ProRule" id="PRU00723"/>
    </source>
</evidence>
<comment type="function">
    <text evidence="10">Inhibits cell growth rate and cell cycle. Induces CDKN1A expression as well as TGF-beta expression. Mediates the inhibitory growth effect of EGR1. Involved in the maturation of snRNAs and snRNA 3'-tail processing.</text>
</comment>
<feature type="compositionally biased region" description="Basic and acidic residues" evidence="14">
    <location>
        <begin position="398"/>
        <end position="411"/>
    </location>
</feature>
<organism evidence="16 17">
    <name type="scientific">Sinocyclocheilus anshuiensis</name>
    <dbReference type="NCBI Taxonomy" id="1608454"/>
    <lineage>
        <taxon>Eukaryota</taxon>
        <taxon>Metazoa</taxon>
        <taxon>Chordata</taxon>
        <taxon>Craniata</taxon>
        <taxon>Vertebrata</taxon>
        <taxon>Euteleostomi</taxon>
        <taxon>Actinopterygii</taxon>
        <taxon>Neopterygii</taxon>
        <taxon>Teleostei</taxon>
        <taxon>Ostariophysi</taxon>
        <taxon>Cypriniformes</taxon>
        <taxon>Cyprinidae</taxon>
        <taxon>Cyprininae</taxon>
        <taxon>Sinocyclocheilus</taxon>
    </lineage>
</organism>
<feature type="compositionally biased region" description="Basic residues" evidence="14">
    <location>
        <begin position="310"/>
        <end position="322"/>
    </location>
</feature>
<feature type="compositionally biased region" description="Polar residues" evidence="14">
    <location>
        <begin position="324"/>
        <end position="335"/>
    </location>
</feature>
<evidence type="ECO:0000256" key="7">
    <source>
        <dbReference type="ARBA" id="ARBA00022833"/>
    </source>
</evidence>
<dbReference type="Gene3D" id="6.10.250.3220">
    <property type="match status" value="1"/>
</dbReference>